<comment type="caution">
    <text evidence="1">The sequence shown here is derived from an EMBL/GenBank/DDBJ whole genome shotgun (WGS) entry which is preliminary data.</text>
</comment>
<dbReference type="AlphaFoldDB" id="A0A5B7GMQ4"/>
<evidence type="ECO:0000313" key="1">
    <source>
        <dbReference type="EMBL" id="MPC58745.1"/>
    </source>
</evidence>
<sequence length="58" mass="6017">MGGYLCQGYASFRSVTKVVLSHRGVFSKSCGGAVNKTVVLDGMGVGFLGGIVSLYDLN</sequence>
<name>A0A5B7GMQ4_PORTR</name>
<organism evidence="1 2">
    <name type="scientific">Portunus trituberculatus</name>
    <name type="common">Swimming crab</name>
    <name type="synonym">Neptunus trituberculatus</name>
    <dbReference type="NCBI Taxonomy" id="210409"/>
    <lineage>
        <taxon>Eukaryota</taxon>
        <taxon>Metazoa</taxon>
        <taxon>Ecdysozoa</taxon>
        <taxon>Arthropoda</taxon>
        <taxon>Crustacea</taxon>
        <taxon>Multicrustacea</taxon>
        <taxon>Malacostraca</taxon>
        <taxon>Eumalacostraca</taxon>
        <taxon>Eucarida</taxon>
        <taxon>Decapoda</taxon>
        <taxon>Pleocyemata</taxon>
        <taxon>Brachyura</taxon>
        <taxon>Eubrachyura</taxon>
        <taxon>Portunoidea</taxon>
        <taxon>Portunidae</taxon>
        <taxon>Portuninae</taxon>
        <taxon>Portunus</taxon>
    </lineage>
</organism>
<proteinExistence type="predicted"/>
<dbReference type="Proteomes" id="UP000324222">
    <property type="component" value="Unassembled WGS sequence"/>
</dbReference>
<protein>
    <submittedName>
        <fullName evidence="1">Uncharacterized protein</fullName>
    </submittedName>
</protein>
<evidence type="ECO:0000313" key="2">
    <source>
        <dbReference type="Proteomes" id="UP000324222"/>
    </source>
</evidence>
<gene>
    <name evidence="1" type="ORF">E2C01_052754</name>
</gene>
<accession>A0A5B7GMQ4</accession>
<reference evidence="1 2" key="1">
    <citation type="submission" date="2019-05" db="EMBL/GenBank/DDBJ databases">
        <title>Another draft genome of Portunus trituberculatus and its Hox gene families provides insights of decapod evolution.</title>
        <authorList>
            <person name="Jeong J.-H."/>
            <person name="Song I."/>
            <person name="Kim S."/>
            <person name="Choi T."/>
            <person name="Kim D."/>
            <person name="Ryu S."/>
            <person name="Kim W."/>
        </authorList>
    </citation>
    <scope>NUCLEOTIDE SEQUENCE [LARGE SCALE GENOMIC DNA]</scope>
    <source>
        <tissue evidence="1">Muscle</tissue>
    </source>
</reference>
<dbReference type="EMBL" id="VSRR010015957">
    <property type="protein sequence ID" value="MPC58745.1"/>
    <property type="molecule type" value="Genomic_DNA"/>
</dbReference>
<keyword evidence="2" id="KW-1185">Reference proteome</keyword>